<dbReference type="AlphaFoldDB" id="A0A5B7GPP6"/>
<comment type="caution">
    <text evidence="1">The sequence shown here is derived from an EMBL/GenBank/DDBJ whole genome shotgun (WGS) entry which is preliminary data.</text>
</comment>
<organism evidence="1 2">
    <name type="scientific">Portunus trituberculatus</name>
    <name type="common">Swimming crab</name>
    <name type="synonym">Neptunus trituberculatus</name>
    <dbReference type="NCBI Taxonomy" id="210409"/>
    <lineage>
        <taxon>Eukaryota</taxon>
        <taxon>Metazoa</taxon>
        <taxon>Ecdysozoa</taxon>
        <taxon>Arthropoda</taxon>
        <taxon>Crustacea</taxon>
        <taxon>Multicrustacea</taxon>
        <taxon>Malacostraca</taxon>
        <taxon>Eumalacostraca</taxon>
        <taxon>Eucarida</taxon>
        <taxon>Decapoda</taxon>
        <taxon>Pleocyemata</taxon>
        <taxon>Brachyura</taxon>
        <taxon>Eubrachyura</taxon>
        <taxon>Portunoidea</taxon>
        <taxon>Portunidae</taxon>
        <taxon>Portuninae</taxon>
        <taxon>Portunus</taxon>
    </lineage>
</organism>
<dbReference type="EMBL" id="VSRR010016336">
    <property type="protein sequence ID" value="MPC59187.1"/>
    <property type="molecule type" value="Genomic_DNA"/>
</dbReference>
<keyword evidence="2" id="KW-1185">Reference proteome</keyword>
<protein>
    <submittedName>
        <fullName evidence="1">Uncharacterized protein</fullName>
    </submittedName>
</protein>
<reference evidence="1 2" key="1">
    <citation type="submission" date="2019-05" db="EMBL/GenBank/DDBJ databases">
        <title>Another draft genome of Portunus trituberculatus and its Hox gene families provides insights of decapod evolution.</title>
        <authorList>
            <person name="Jeong J.-H."/>
            <person name="Song I."/>
            <person name="Kim S."/>
            <person name="Choi T."/>
            <person name="Kim D."/>
            <person name="Ryu S."/>
            <person name="Kim W."/>
        </authorList>
    </citation>
    <scope>NUCLEOTIDE SEQUENCE [LARGE SCALE GENOMIC DNA]</scope>
    <source>
        <tissue evidence="1">Muscle</tissue>
    </source>
</reference>
<name>A0A5B7GPP6_PORTR</name>
<evidence type="ECO:0000313" key="1">
    <source>
        <dbReference type="EMBL" id="MPC59187.1"/>
    </source>
</evidence>
<accession>A0A5B7GPP6</accession>
<gene>
    <name evidence="1" type="ORF">E2C01_053202</name>
</gene>
<sequence length="205" mass="22626">MKIIHGGVRREERGGPEGWQLSLHVYILRVSGSARPRLQAGTILLGGRGSGVADTLLAIKFACKLRKNITTTHLLSRNGEARAGRAAPDTLLRRAWHVKGPSPGKRHMYSCPGCQIQSITLNDPYVAIRCSVSLVETFLRITVSGGEQHIASGLENLMHDDARDARDKQCCERGRDQCRAGRLRAAARRAFCITTSGHLWQTHQR</sequence>
<dbReference type="Proteomes" id="UP000324222">
    <property type="component" value="Unassembled WGS sequence"/>
</dbReference>
<proteinExistence type="predicted"/>
<evidence type="ECO:0000313" key="2">
    <source>
        <dbReference type="Proteomes" id="UP000324222"/>
    </source>
</evidence>